<accession>A0A136WC39</accession>
<proteinExistence type="predicted"/>
<dbReference type="EMBL" id="LRVM01000011">
    <property type="protein sequence ID" value="KXL52091.1"/>
    <property type="molecule type" value="Genomic_DNA"/>
</dbReference>
<protein>
    <recommendedName>
        <fullName evidence="1">CASTOR ACT domain-containing protein</fullName>
    </recommendedName>
</protein>
<feature type="domain" description="CASTOR ACT" evidence="1">
    <location>
        <begin position="55"/>
        <end position="114"/>
    </location>
</feature>
<dbReference type="CDD" id="cd04868">
    <property type="entry name" value="ACT_AK-like"/>
    <property type="match status" value="1"/>
</dbReference>
<organism evidence="2 3">
    <name type="scientific">Anaerotignum neopropionicum</name>
    <dbReference type="NCBI Taxonomy" id="36847"/>
    <lineage>
        <taxon>Bacteria</taxon>
        <taxon>Bacillati</taxon>
        <taxon>Bacillota</taxon>
        <taxon>Clostridia</taxon>
        <taxon>Lachnospirales</taxon>
        <taxon>Anaerotignaceae</taxon>
        <taxon>Anaerotignum</taxon>
    </lineage>
</organism>
<dbReference type="Proteomes" id="UP000070539">
    <property type="component" value="Unassembled WGS sequence"/>
</dbReference>
<evidence type="ECO:0000313" key="2">
    <source>
        <dbReference type="EMBL" id="KXL52091.1"/>
    </source>
</evidence>
<dbReference type="PIRSF" id="PIRSF008459">
    <property type="entry name" value="UCP008459"/>
    <property type="match status" value="1"/>
</dbReference>
<dbReference type="AlphaFoldDB" id="A0A136WC39"/>
<sequence>MVLEWLDGEFAVAKWTRDRKIEELGCFSFWSRTDQELSLVCPKDCLPEDAEKQEGGWAGFRVVGQMDFTLVGILAKISGSLAEKKISIFAISTFDTDYVFIKENDANAAQKALESMDFDFIKK</sequence>
<dbReference type="SUPFAM" id="SSF55021">
    <property type="entry name" value="ACT-like"/>
    <property type="match status" value="2"/>
</dbReference>
<evidence type="ECO:0000313" key="3">
    <source>
        <dbReference type="Proteomes" id="UP000070539"/>
    </source>
</evidence>
<name>A0A136WC39_9FIRM</name>
<comment type="caution">
    <text evidence="2">The sequence shown here is derived from an EMBL/GenBank/DDBJ whole genome shotgun (WGS) entry which is preliminary data.</text>
</comment>
<dbReference type="PATRIC" id="fig|36847.3.peg.3055"/>
<reference evidence="2 3" key="1">
    <citation type="submission" date="2016-01" db="EMBL/GenBank/DDBJ databases">
        <title>Genome sequence of Clostridium neopropionicum X4, DSM-3847.</title>
        <authorList>
            <person name="Poehlein A."/>
            <person name="Beck M.H."/>
            <person name="Bengelsdorf F.R."/>
            <person name="Daniel R."/>
            <person name="Duerre P."/>
        </authorList>
    </citation>
    <scope>NUCLEOTIDE SEQUENCE [LARGE SCALE GENOMIC DNA]</scope>
    <source>
        <strain evidence="2 3">DSM-3847</strain>
    </source>
</reference>
<dbReference type="InterPro" id="IPR051719">
    <property type="entry name" value="CASTOR_mTORC1"/>
</dbReference>
<keyword evidence="3" id="KW-1185">Reference proteome</keyword>
<dbReference type="InterPro" id="IPR045865">
    <property type="entry name" value="ACT-like_dom_sf"/>
</dbReference>
<dbReference type="PANTHER" id="PTHR31131:SF6">
    <property type="entry name" value="CASTOR ACT DOMAIN-CONTAINING PROTEIN"/>
    <property type="match status" value="1"/>
</dbReference>
<dbReference type="PANTHER" id="PTHR31131">
    <property type="entry name" value="CHROMOSOME 1, WHOLE GENOME SHOTGUN SEQUENCE"/>
    <property type="match status" value="1"/>
</dbReference>
<dbReference type="InterPro" id="IPR027795">
    <property type="entry name" value="CASTOR_ACT_dom"/>
</dbReference>
<evidence type="ECO:0000259" key="1">
    <source>
        <dbReference type="Pfam" id="PF13840"/>
    </source>
</evidence>
<gene>
    <name evidence="2" type="ORF">CLNEO_26070</name>
</gene>
<dbReference type="InterPro" id="IPR016540">
    <property type="entry name" value="UCP008459"/>
</dbReference>
<dbReference type="Gene3D" id="3.30.2130.10">
    <property type="entry name" value="VC0802-like"/>
    <property type="match status" value="1"/>
</dbReference>
<dbReference type="Pfam" id="PF13840">
    <property type="entry name" value="ACT_7"/>
    <property type="match status" value="1"/>
</dbReference>